<dbReference type="PROSITE" id="PS01180">
    <property type="entry name" value="CUB"/>
    <property type="match status" value="1"/>
</dbReference>
<dbReference type="CDD" id="cd00041">
    <property type="entry name" value="CUB"/>
    <property type="match status" value="1"/>
</dbReference>
<organism evidence="5">
    <name type="scientific">Platymeris rhadamanthus</name>
    <name type="common">Red spot assassin bug</name>
    <dbReference type="NCBI Taxonomy" id="1134088"/>
    <lineage>
        <taxon>Eukaryota</taxon>
        <taxon>Metazoa</taxon>
        <taxon>Ecdysozoa</taxon>
        <taxon>Arthropoda</taxon>
        <taxon>Hexapoda</taxon>
        <taxon>Insecta</taxon>
        <taxon>Pterygota</taxon>
        <taxon>Neoptera</taxon>
        <taxon>Paraneoptera</taxon>
        <taxon>Hemiptera</taxon>
        <taxon>Heteroptera</taxon>
        <taxon>Panheteroptera</taxon>
        <taxon>Cimicomorpha</taxon>
        <taxon>Reduviidae</taxon>
        <taxon>Platymeris</taxon>
    </lineage>
</organism>
<dbReference type="InterPro" id="IPR000859">
    <property type="entry name" value="CUB_dom"/>
</dbReference>
<proteinExistence type="evidence at transcript level"/>
<sequence>MNSLYLIFLLVAAATAAITEHRITKQLTVPKGTTVELLSPDYPKIPAAGTAMTWYLTGDAGSNILLTCDDIMVGPSKLCRDGWFKVHDGSKAVKYCEKKTELSVKSVSNEMTVQIDLVKTVGRSRCKATGV</sequence>
<dbReference type="SUPFAM" id="SSF49854">
    <property type="entry name" value="Spermadhesin, CUB domain"/>
    <property type="match status" value="1"/>
</dbReference>
<feature type="signal peptide" evidence="3">
    <location>
        <begin position="1"/>
        <end position="17"/>
    </location>
</feature>
<evidence type="ECO:0000313" key="5">
    <source>
        <dbReference type="EMBL" id="QHB21497.1"/>
    </source>
</evidence>
<dbReference type="EMBL" id="MN208308">
    <property type="protein sequence ID" value="QHB21497.1"/>
    <property type="molecule type" value="mRNA"/>
</dbReference>
<feature type="disulfide bond" evidence="2">
    <location>
        <begin position="79"/>
        <end position="96"/>
    </location>
</feature>
<dbReference type="Gene3D" id="2.60.120.290">
    <property type="entry name" value="Spermadhesin, CUB domain"/>
    <property type="match status" value="1"/>
</dbReference>
<dbReference type="InterPro" id="IPR035914">
    <property type="entry name" value="Sperma_CUB_dom_sf"/>
</dbReference>
<dbReference type="Pfam" id="PF00431">
    <property type="entry name" value="CUB"/>
    <property type="match status" value="1"/>
</dbReference>
<comment type="caution">
    <text evidence="2">Lacks conserved residue(s) required for the propagation of feature annotation.</text>
</comment>
<dbReference type="AlphaFoldDB" id="A0A6B9L1D2"/>
<evidence type="ECO:0000256" key="1">
    <source>
        <dbReference type="ARBA" id="ARBA00023157"/>
    </source>
</evidence>
<name>A0A6B9L1D2_PLARH</name>
<protein>
    <submittedName>
        <fullName evidence="5">Venom CUB domain protein 3</fullName>
    </submittedName>
</protein>
<reference evidence="5" key="1">
    <citation type="journal article" date="2019" name="Toxins">
        <title>Missiles of mass disruption: composition and glandular origin of venom used as a projectile defensive weapon by the assassin bug Platymeris rhadamanthus.</title>
        <authorList>
            <person name="Walker A.A."/>
            <person name="Robinson S.D."/>
            <person name="Undheim E.A.B."/>
            <person name="Jin J."/>
            <person name="Han X."/>
            <person name="Fry B.G."/>
            <person name="Vetter I."/>
            <person name="King G.F."/>
        </authorList>
    </citation>
    <scope>NUCLEOTIDE SEQUENCE</scope>
    <source>
        <tissue evidence="5">Venom glands</tissue>
    </source>
</reference>
<keyword evidence="1 2" id="KW-1015">Disulfide bond</keyword>
<evidence type="ECO:0000259" key="4">
    <source>
        <dbReference type="PROSITE" id="PS01180"/>
    </source>
</evidence>
<feature type="domain" description="CUB" evidence="4">
    <location>
        <begin position="19"/>
        <end position="131"/>
    </location>
</feature>
<evidence type="ECO:0000256" key="2">
    <source>
        <dbReference type="PROSITE-ProRule" id="PRU00059"/>
    </source>
</evidence>
<accession>A0A6B9L1D2</accession>
<feature type="chain" id="PRO_5025653946" evidence="3">
    <location>
        <begin position="18"/>
        <end position="131"/>
    </location>
</feature>
<keyword evidence="3" id="KW-0732">Signal</keyword>
<evidence type="ECO:0000256" key="3">
    <source>
        <dbReference type="SAM" id="SignalP"/>
    </source>
</evidence>